<feature type="compositionally biased region" description="Polar residues" evidence="1">
    <location>
        <begin position="1376"/>
        <end position="1391"/>
    </location>
</feature>
<feature type="compositionally biased region" description="Low complexity" evidence="1">
    <location>
        <begin position="1748"/>
        <end position="1764"/>
    </location>
</feature>
<feature type="compositionally biased region" description="Polar residues" evidence="1">
    <location>
        <begin position="2291"/>
        <end position="2313"/>
    </location>
</feature>
<feature type="compositionally biased region" description="Polar residues" evidence="1">
    <location>
        <begin position="1114"/>
        <end position="1136"/>
    </location>
</feature>
<feature type="compositionally biased region" description="Polar residues" evidence="1">
    <location>
        <begin position="1993"/>
        <end position="2010"/>
    </location>
</feature>
<feature type="compositionally biased region" description="Low complexity" evidence="1">
    <location>
        <begin position="1265"/>
        <end position="1294"/>
    </location>
</feature>
<feature type="compositionally biased region" description="Basic and acidic residues" evidence="1">
    <location>
        <begin position="2061"/>
        <end position="2070"/>
    </location>
</feature>
<feature type="compositionally biased region" description="Polar residues" evidence="1">
    <location>
        <begin position="107"/>
        <end position="125"/>
    </location>
</feature>
<feature type="compositionally biased region" description="Polar residues" evidence="1">
    <location>
        <begin position="368"/>
        <end position="393"/>
    </location>
</feature>
<accession>A0ABR2VFH7</accession>
<feature type="compositionally biased region" description="Polar residues" evidence="1">
    <location>
        <begin position="1783"/>
        <end position="1805"/>
    </location>
</feature>
<feature type="compositionally biased region" description="Polar residues" evidence="1">
    <location>
        <begin position="84"/>
        <end position="95"/>
    </location>
</feature>
<feature type="compositionally biased region" description="Low complexity" evidence="1">
    <location>
        <begin position="2210"/>
        <end position="2221"/>
    </location>
</feature>
<feature type="compositionally biased region" description="Low complexity" evidence="1">
    <location>
        <begin position="2553"/>
        <end position="2579"/>
    </location>
</feature>
<feature type="region of interest" description="Disordered" evidence="1">
    <location>
        <begin position="1496"/>
        <end position="2683"/>
    </location>
</feature>
<feature type="region of interest" description="Disordered" evidence="1">
    <location>
        <begin position="2792"/>
        <end position="2996"/>
    </location>
</feature>
<feature type="compositionally biased region" description="Basic and acidic residues" evidence="1">
    <location>
        <begin position="1169"/>
        <end position="1185"/>
    </location>
</feature>
<dbReference type="Proteomes" id="UP001408356">
    <property type="component" value="Unassembled WGS sequence"/>
</dbReference>
<feature type="region of interest" description="Disordered" evidence="1">
    <location>
        <begin position="3137"/>
        <end position="3168"/>
    </location>
</feature>
<evidence type="ECO:0000256" key="1">
    <source>
        <dbReference type="SAM" id="MobiDB-lite"/>
    </source>
</evidence>
<feature type="compositionally biased region" description="Polar residues" evidence="1">
    <location>
        <begin position="2469"/>
        <end position="2488"/>
    </location>
</feature>
<feature type="compositionally biased region" description="Polar residues" evidence="1">
    <location>
        <begin position="2860"/>
        <end position="2870"/>
    </location>
</feature>
<feature type="compositionally biased region" description="Low complexity" evidence="1">
    <location>
        <begin position="1079"/>
        <end position="1090"/>
    </location>
</feature>
<feature type="compositionally biased region" description="Acidic residues" evidence="1">
    <location>
        <begin position="46"/>
        <end position="63"/>
    </location>
</feature>
<comment type="caution">
    <text evidence="2">The sequence shown here is derived from an EMBL/GenBank/DDBJ whole genome shotgun (WGS) entry which is preliminary data.</text>
</comment>
<feature type="compositionally biased region" description="Low complexity" evidence="1">
    <location>
        <begin position="2974"/>
        <end position="2983"/>
    </location>
</feature>
<feature type="region of interest" description="Disordered" evidence="1">
    <location>
        <begin position="1108"/>
        <end position="1136"/>
    </location>
</feature>
<feature type="compositionally biased region" description="Low complexity" evidence="1">
    <location>
        <begin position="219"/>
        <end position="233"/>
    </location>
</feature>
<feature type="compositionally biased region" description="Polar residues" evidence="1">
    <location>
        <begin position="672"/>
        <end position="695"/>
    </location>
</feature>
<feature type="compositionally biased region" description="Polar residues" evidence="1">
    <location>
        <begin position="1629"/>
        <end position="1641"/>
    </location>
</feature>
<feature type="compositionally biased region" description="Polar residues" evidence="1">
    <location>
        <begin position="507"/>
        <end position="517"/>
    </location>
</feature>
<feature type="region of interest" description="Disordered" evidence="1">
    <location>
        <begin position="1059"/>
        <end position="1090"/>
    </location>
</feature>
<feature type="compositionally biased region" description="Polar residues" evidence="1">
    <location>
        <begin position="2370"/>
        <end position="2380"/>
    </location>
</feature>
<feature type="region of interest" description="Disordered" evidence="1">
    <location>
        <begin position="782"/>
        <end position="1005"/>
    </location>
</feature>
<feature type="compositionally biased region" description="Low complexity" evidence="1">
    <location>
        <begin position="1312"/>
        <end position="1343"/>
    </location>
</feature>
<reference evidence="2 3" key="1">
    <citation type="journal article" date="2024" name="J. Plant Pathol.">
        <title>Sequence and assembly of the genome of Seiridium unicorne, isolate CBS 538.82, causal agent of cypress canker disease.</title>
        <authorList>
            <person name="Scali E."/>
            <person name="Rocca G.D."/>
            <person name="Danti R."/>
            <person name="Garbelotto M."/>
            <person name="Barberini S."/>
            <person name="Baroncelli R."/>
            <person name="Emiliani G."/>
        </authorList>
    </citation>
    <scope>NUCLEOTIDE SEQUENCE [LARGE SCALE GENOMIC DNA]</scope>
    <source>
        <strain evidence="2 3">BM-138-508</strain>
    </source>
</reference>
<feature type="compositionally biased region" description="Low complexity" evidence="1">
    <location>
        <begin position="2593"/>
        <end position="2609"/>
    </location>
</feature>
<feature type="compositionally biased region" description="Low complexity" evidence="1">
    <location>
        <begin position="1576"/>
        <end position="1595"/>
    </location>
</feature>
<feature type="compositionally biased region" description="Basic and acidic residues" evidence="1">
    <location>
        <begin position="264"/>
        <end position="280"/>
    </location>
</feature>
<evidence type="ECO:0000313" key="3">
    <source>
        <dbReference type="Proteomes" id="UP001408356"/>
    </source>
</evidence>
<feature type="compositionally biased region" description="Low complexity" evidence="1">
    <location>
        <begin position="2093"/>
        <end position="2166"/>
    </location>
</feature>
<keyword evidence="3" id="KW-1185">Reference proteome</keyword>
<feature type="compositionally biased region" description="Polar residues" evidence="1">
    <location>
        <begin position="2792"/>
        <end position="2811"/>
    </location>
</feature>
<feature type="compositionally biased region" description="Low complexity" evidence="1">
    <location>
        <begin position="3107"/>
        <end position="3118"/>
    </location>
</feature>
<feature type="compositionally biased region" description="Basic and acidic residues" evidence="1">
    <location>
        <begin position="310"/>
        <end position="325"/>
    </location>
</feature>
<organism evidence="2 3">
    <name type="scientific">Seiridium unicorne</name>
    <dbReference type="NCBI Taxonomy" id="138068"/>
    <lineage>
        <taxon>Eukaryota</taxon>
        <taxon>Fungi</taxon>
        <taxon>Dikarya</taxon>
        <taxon>Ascomycota</taxon>
        <taxon>Pezizomycotina</taxon>
        <taxon>Sordariomycetes</taxon>
        <taxon>Xylariomycetidae</taxon>
        <taxon>Amphisphaeriales</taxon>
        <taxon>Sporocadaceae</taxon>
        <taxon>Seiridium</taxon>
    </lineage>
</organism>
<feature type="compositionally biased region" description="Polar residues" evidence="1">
    <location>
        <begin position="1722"/>
        <end position="1737"/>
    </location>
</feature>
<feature type="compositionally biased region" description="Low complexity" evidence="1">
    <location>
        <begin position="2420"/>
        <end position="2466"/>
    </location>
</feature>
<feature type="compositionally biased region" description="Polar residues" evidence="1">
    <location>
        <begin position="2818"/>
        <end position="2846"/>
    </location>
</feature>
<feature type="compositionally biased region" description="Basic and acidic residues" evidence="1">
    <location>
        <begin position="36"/>
        <end position="45"/>
    </location>
</feature>
<feature type="compositionally biased region" description="Polar residues" evidence="1">
    <location>
        <begin position="2878"/>
        <end position="2902"/>
    </location>
</feature>
<dbReference type="EMBL" id="JARVKF010000013">
    <property type="protein sequence ID" value="KAK9425673.1"/>
    <property type="molecule type" value="Genomic_DNA"/>
</dbReference>
<feature type="compositionally biased region" description="Pro residues" evidence="1">
    <location>
        <begin position="1252"/>
        <end position="1264"/>
    </location>
</feature>
<feature type="compositionally biased region" description="Polar residues" evidence="1">
    <location>
        <begin position="153"/>
        <end position="163"/>
    </location>
</feature>
<name>A0ABR2VFH7_9PEZI</name>
<gene>
    <name evidence="2" type="ORF">SUNI508_03034</name>
</gene>
<protein>
    <submittedName>
        <fullName evidence="2">Uncharacterized protein</fullName>
    </submittedName>
</protein>
<feature type="compositionally biased region" description="Polar residues" evidence="1">
    <location>
        <begin position="1666"/>
        <end position="1685"/>
    </location>
</feature>
<feature type="compositionally biased region" description="Polar residues" evidence="1">
    <location>
        <begin position="2912"/>
        <end position="2924"/>
    </location>
</feature>
<feature type="region of interest" description="Disordered" evidence="1">
    <location>
        <begin position="1160"/>
        <end position="1391"/>
    </location>
</feature>
<feature type="compositionally biased region" description="Low complexity" evidence="1">
    <location>
        <begin position="1903"/>
        <end position="1913"/>
    </location>
</feature>
<feature type="compositionally biased region" description="Polar residues" evidence="1">
    <location>
        <begin position="1"/>
        <end position="31"/>
    </location>
</feature>
<feature type="compositionally biased region" description="Low complexity" evidence="1">
    <location>
        <begin position="2381"/>
        <end position="2392"/>
    </location>
</feature>
<feature type="compositionally biased region" description="Polar residues" evidence="1">
    <location>
        <begin position="2940"/>
        <end position="2958"/>
    </location>
</feature>
<sequence>MDESTYNNVYRNASPMTPSTPSNAFQTNVNRSKTRKWVEAKKQNYDGDDWGNDYDDEEPEEDEPPPKPTGLRQFEQVAQPPTPQTSGNRAFSQPTAAFGHIRGESFGRNTSGPPSLHIQTQQPITTKRFEPVETISGSNPPSFGAAPDRATPENVTSPQSGSSRPFVPEPGYPGRGEFSPTSQERGSPAPANTGVLPSRFPPRKSSMGQQDAPGYADAPGNRSSSRPGSSGRPWMDQRSNSPGHQAPASAGTPNKPLPFIRPADIYRRMEEEKEKERRSMDSAGRPSMDSIQGTGSDRSSSPANAMRPAVDQRRRSSFERDESLESSRGLRPTLAPVAERRSEYGLDRLINQADAARPAEASQPEPHMQSQEAFSSAPTEAFASNSSFVQSLNGPEDRRKSVSPRLPDLARMSGFGADFFSGPSGFPDTDEPAQPTLFGRKSTSQSLEREAGRGTPTQQADGAESKLVQRGPSLLEGPALVEEKENGLRLPQIDSVEPPNSSSPNSDFQASSVSNEATVKERSRPSRPSIPGGWVSETTNFGSEAPTPMDRPEPSMSQLSPVQDGPESSPIADAETGDLAPTTTVKHAPSLDGTPKALHKAQSSQEQSKDGFGETVGDHDPSVANKVIAAGPGYHPIPQTLPPLQTHDPLAISSSPATETEPEVQGIGSPASGDSPSNYSTSTHPRTATMSSGFTPTAPLNPKRNSASVSDFVAPDFLPRNLTMSSMDATSPNESDKLREDIIKSLSPVDPASAFLVPSGANRSALASSPEMARESTYLSGVYDDYMGPTEDKSLQETGQVLKDEAANTAPIPIQSSPARTIVPEGSNAPGASSNLPKSPDHGLGLKKRFSWEQGLEEVTTSPAEEPQEHAPEAEASTNDVEASTDGGPGVRDITPTPALQVEPDAGGTMSHQVSLVSSHAPGGLGMSGIEPPSPISVLSAERSPGSMDNRGKRLSLADEKVLIQASSNPVSPGPEEEHPALARGPPDSTPSPENSNPIAPPPKSFNITGWREILSIPSPALRIQKFDEARSQYLSMDSGLSNWIEHMNALPEHTALPASIGSSSTSHAPGVASHGLAQSSPTGTPTTTQQPYYQQYLNASNPNIVSAPPGPARQSTGNLLSGQPSSSGFGNPQTQVGVKSKEFLHAAGVFGNKATKAGMKGGMKLFNKGKDKLRGSGNKDHLEPQLHAQLGSPPPTTLQTVKPRNERRSSWGLSLIGSRPKARQGSAAHPNKHAHSSSLSLIQHLVHRSPGPKPPAAPAPARPPGTGRPSARAPSARPIARARAASNASASASVPNLTSRAAPDASLPSNLTLPQLPLPRTSSPSRPSSFLRSRPSSWLSLTGDRHLFPHSTRNTSSVEVARAPRSPPQAELVSPISTSTASPTRRTVNLNRDDELRVSKPAPISKLQPTWDPYTATPLVEEEDFDLRTPVREHQSAAPLASPAARLVTRDAAYLTTGDRSDDRVEVIDHQSVIPPSSLPRSMTASVMASRPVASPLQYSQQDDGPAEAPRVNSFVGLPPIRRTSTFGLLGGKNGQSDDSECNDSPIAPSEDDIPPVPAIPSGMNHQTSNGYHMASQPQYSQTPPAQQPTYPQQALENAPQAHSSNWQNGYHPPAQEDANGFLHNRGTHQGNGVAPQQSGFAPGPPSAQQPTTGRGGPGPGVPLSQFNVQAQNGSLPPSGQPYGQQGMRPGMTSPPAAGNPIHRFPPQGQWKLEESHLSEPLNTSRKTQSPPSQQPGYYAEDKETESPTPGGPSSQPPQRSTRNNGLPPVSAQRFPGLFPAGSSNQSPVQQDQIQITPAAQHAQQQRRDSMGASRILTDDLEDPRRQSQSGLLNQIGGKFLPHRGRSDSVSKDGPTVQADEVSVSETSILTDEPREKKHKRNSFFGIGNLGNNGGPPPSSDQADQPMQQEQQFGPPEKKKTFFGAGALAKQMTNLGGGGGAGKTGNSSVNNDVNASHGAGSKKRLSELKGMFKGGPKDDHHPAKPEAPQPNRPSMQGTIQPPTGSSNGHQGPLPGHPQQFGQSGMMAPPPVSRGRSSTQGSVQGPPMGLPPNMGQLRPQHTGDGKERKASTGGFLGSLFGNRPGSSTNDSKPPQTQQMQPGMPSVQQQPRPGQMLPPGQPLPQRMIYPGQPGFPQGQPGQTTSFQGQPGPQGQHPALMQMGQHPGMPGPQGPQGYVQQARQPGLAQPTAIPGPGGAMAAMRQPSQSNTPIQGQPGIPPQQASQNTLKPEGHQYKGALGSNPVTPSGEHERTLAAPTDDFSPRSSQDHPSVGGSSLLPRVLPNRKPVGSGPSRTASGNIVTIQQEGLDSQASRTPEPPNEFGGDGQQGPAGISSIRQSPRPGVPSSAEHIRRPSLPTPSHSPAPGAGSPDTQGRLSSQFNQPQASPLSQQQAFNEPSRPLQSGAASNREGVPSPMRLPSGQVVWGLQGQPGQPGSSVGQPGQAGRGQPTPLPGSGPQQGQPLQPWGFTRTATQPPNMSGPAGQQQPVQHGQGRGTPGPVPDQKGTMSKLFSGVGKRRDSTSPQPPVTNQAVQSKEKESTSSKLFGAFKRTKQQDQPHVQQQQQQQRPIQRQQMHPPMMQGAVMQGAPGQMPSQPAQPGQAIPPQAIQAGRGPSMPGASPNQGPFGGPGQQQGPSPGAQPPPRMQGDRGQLLLPSQTRVGHGQISPTVMPMMQPNRSQTGVQRHEPQYAAVPIPRGYEAVHGYGVPNMVAHSPYNVGRGSPPQQFGPQFQPMVPQYTGTSQQFQPLLPQHTGASQHIQQMVPQHTDAIQADPRLPSPAFSQMAQSQYVLPQSSTPANITRGSYHQETHSQGQLPHLRSQDTGSPAPQQQSITAQPPASQSPITPAQHHQTDARSSPHPQPGQETFLSTPSARDSEQDFPIQTPNGNLQVAPTHPQHSITAAEQSSRRSESLHTDSPQNQPLSDSAANVAAGKLAHPPLPPTASTDNIHSQQPVGNISHTPSPPVGIPNAGHPSVRHVVSSSSIVDEPRGNSLTPDVAPRGAFSVSPEPPGSRPPLVYQQSIPNLDVNISKANSHTPDHEDLYDATPRNADAPRPQQVPIQNAAIQHDNEIGRGNHQGAAIVGGAAAGVAAGATASGEISRTGSYQVETPQQTGTAQATPMEPEEKILVDQPVELAAVNDDGNDLPMMSATSYPGQEWNPYGAGEFGDWE</sequence>
<feature type="region of interest" description="Disordered" evidence="1">
    <location>
        <begin position="3098"/>
        <end position="3119"/>
    </location>
</feature>
<feature type="compositionally biased region" description="Basic and acidic residues" evidence="1">
    <location>
        <begin position="1976"/>
        <end position="1985"/>
    </location>
</feature>
<evidence type="ECO:0000313" key="2">
    <source>
        <dbReference type="EMBL" id="KAK9425673.1"/>
    </source>
</evidence>
<feature type="compositionally biased region" description="Polar residues" evidence="1">
    <location>
        <begin position="289"/>
        <end position="303"/>
    </location>
</feature>
<feature type="compositionally biased region" description="Basic and acidic residues" evidence="1">
    <location>
        <begin position="950"/>
        <end position="962"/>
    </location>
</feature>
<proteinExistence type="predicted"/>
<feature type="compositionally biased region" description="Basic and acidic residues" evidence="1">
    <location>
        <begin position="607"/>
        <end position="621"/>
    </location>
</feature>
<feature type="region of interest" description="Disordered" evidence="1">
    <location>
        <begin position="1"/>
        <end position="708"/>
    </location>
</feature>